<evidence type="ECO:0000256" key="5">
    <source>
        <dbReference type="ARBA" id="ARBA00022475"/>
    </source>
</evidence>
<evidence type="ECO:0000256" key="24">
    <source>
        <dbReference type="ARBA" id="ARBA00034269"/>
    </source>
</evidence>
<dbReference type="InterPro" id="IPR050927">
    <property type="entry name" value="TRPM"/>
</dbReference>
<evidence type="ECO:0000256" key="1">
    <source>
        <dbReference type="ARBA" id="ARBA00004123"/>
    </source>
</evidence>
<dbReference type="PANTHER" id="PTHR13800:SF15">
    <property type="entry name" value="TRANSIENT RECEPTOR POTENTIAL CATION CHANNEL SUBFAMILY M MEMBER 6"/>
    <property type="match status" value="1"/>
</dbReference>
<organism evidence="32">
    <name type="scientific">Equus asinus asinus</name>
    <dbReference type="NCBI Taxonomy" id="83772"/>
    <lineage>
        <taxon>Eukaryota</taxon>
        <taxon>Metazoa</taxon>
        <taxon>Chordata</taxon>
        <taxon>Craniata</taxon>
        <taxon>Vertebrata</taxon>
        <taxon>Euteleostomi</taxon>
        <taxon>Mammalia</taxon>
        <taxon>Eutheria</taxon>
        <taxon>Laurasiatheria</taxon>
        <taxon>Perissodactyla</taxon>
        <taxon>Equidae</taxon>
        <taxon>Equus</taxon>
    </lineage>
</organism>
<feature type="region of interest" description="Disordered" evidence="29">
    <location>
        <begin position="1329"/>
        <end position="1351"/>
    </location>
</feature>
<dbReference type="PROSITE" id="PS51158">
    <property type="entry name" value="ALPHA_KINASE"/>
    <property type="match status" value="1"/>
</dbReference>
<evidence type="ECO:0000256" key="2">
    <source>
        <dbReference type="ARBA" id="ARBA00004651"/>
    </source>
</evidence>
<keyword evidence="4" id="KW-0813">Transport</keyword>
<evidence type="ECO:0000256" key="14">
    <source>
        <dbReference type="ARBA" id="ARBA00022777"/>
    </source>
</evidence>
<evidence type="ECO:0000256" key="21">
    <source>
        <dbReference type="ARBA" id="ARBA00023242"/>
    </source>
</evidence>
<dbReference type="InterPro" id="IPR011009">
    <property type="entry name" value="Kinase-like_dom_sf"/>
</dbReference>
<feature type="transmembrane region" description="Helical" evidence="30">
    <location>
        <begin position="913"/>
        <end position="933"/>
    </location>
</feature>
<dbReference type="Gene3D" id="3.20.200.10">
    <property type="entry name" value="MHCK/EF2 kinase"/>
    <property type="match status" value="1"/>
</dbReference>
<dbReference type="Gene3D" id="1.20.5.1010">
    <property type="entry name" value="TRPM, tetramerisation domain"/>
    <property type="match status" value="1"/>
</dbReference>
<evidence type="ECO:0000256" key="13">
    <source>
        <dbReference type="ARBA" id="ARBA00022741"/>
    </source>
</evidence>
<evidence type="ECO:0000256" key="22">
    <source>
        <dbReference type="ARBA" id="ARBA00023303"/>
    </source>
</evidence>
<dbReference type="FunFam" id="3.20.200.10:FF:000001">
    <property type="entry name" value="Transient receptor potential cation channel, subfamily M, member 7"/>
    <property type="match status" value="1"/>
</dbReference>
<comment type="subcellular location">
    <subcellularLocation>
        <location evidence="2">Cell membrane</location>
        <topology evidence="2">Multi-pass membrane protein</topology>
    </subcellularLocation>
    <subcellularLocation>
        <location evidence="1">Nucleus</location>
    </subcellularLocation>
</comment>
<gene>
    <name evidence="32" type="primary">TRPM6</name>
</gene>
<feature type="domain" description="Alpha-type protein kinase" evidence="31">
    <location>
        <begin position="1403"/>
        <end position="1633"/>
    </location>
</feature>
<keyword evidence="10" id="KW-0808">Transferase</keyword>
<feature type="compositionally biased region" description="Basic and acidic residues" evidence="29">
    <location>
        <begin position="1651"/>
        <end position="1675"/>
    </location>
</feature>
<keyword evidence="8" id="KW-0109">Calcium transport</keyword>
<comment type="catalytic activity">
    <reaction evidence="28">
        <text>L-seryl-[protein] + ATP = O-phospho-L-seryl-[protein] + ADP + H(+)</text>
        <dbReference type="Rhea" id="RHEA:17989"/>
        <dbReference type="Rhea" id="RHEA-COMP:9863"/>
        <dbReference type="Rhea" id="RHEA-COMP:11604"/>
        <dbReference type="ChEBI" id="CHEBI:15378"/>
        <dbReference type="ChEBI" id="CHEBI:29999"/>
        <dbReference type="ChEBI" id="CHEBI:30616"/>
        <dbReference type="ChEBI" id="CHEBI:83421"/>
        <dbReference type="ChEBI" id="CHEBI:456216"/>
        <dbReference type="EC" id="2.7.11.1"/>
    </reaction>
</comment>
<keyword evidence="12" id="KW-0479">Metal-binding</keyword>
<dbReference type="CDD" id="cd16972">
    <property type="entry name" value="Alpha_kinase_ChaK2_TRPM6"/>
    <property type="match status" value="1"/>
</dbReference>
<dbReference type="GO" id="GO:0005262">
    <property type="term" value="F:calcium channel activity"/>
    <property type="evidence" value="ECO:0007669"/>
    <property type="project" value="UniProtKB-KW"/>
</dbReference>
<keyword evidence="11 30" id="KW-0812">Transmembrane</keyword>
<name>A0A8C4LLL3_EQUAS</name>
<keyword evidence="22" id="KW-0407">Ion channel</keyword>
<evidence type="ECO:0000256" key="25">
    <source>
        <dbReference type="ARBA" id="ARBA00034634"/>
    </source>
</evidence>
<evidence type="ECO:0000256" key="18">
    <source>
        <dbReference type="ARBA" id="ARBA00022989"/>
    </source>
</evidence>
<reference evidence="32" key="1">
    <citation type="submission" date="2023-03" db="UniProtKB">
        <authorList>
            <consortium name="Ensembl"/>
        </authorList>
    </citation>
    <scope>IDENTIFICATION</scope>
</reference>
<evidence type="ECO:0000256" key="29">
    <source>
        <dbReference type="SAM" id="MobiDB-lite"/>
    </source>
</evidence>
<feature type="region of interest" description="Disordered" evidence="29">
    <location>
        <begin position="1649"/>
        <end position="1675"/>
    </location>
</feature>
<protein>
    <recommendedName>
        <fullName evidence="3">non-specific serine/threonine protein kinase</fullName>
        <ecNumber evidence="3">2.7.11.1</ecNumber>
    </recommendedName>
</protein>
<dbReference type="Ensembl" id="ENSEAST00005012194.1">
    <property type="protein sequence ID" value="ENSEASP00005011212.1"/>
    <property type="gene ID" value="ENSEASG00005007843.1"/>
</dbReference>
<dbReference type="GO" id="GO:0005524">
    <property type="term" value="F:ATP binding"/>
    <property type="evidence" value="ECO:0007669"/>
    <property type="project" value="UniProtKB-KW"/>
</dbReference>
<evidence type="ECO:0000256" key="4">
    <source>
        <dbReference type="ARBA" id="ARBA00022448"/>
    </source>
</evidence>
<dbReference type="GO" id="GO:0005634">
    <property type="term" value="C:nucleus"/>
    <property type="evidence" value="ECO:0007669"/>
    <property type="project" value="UniProtKB-SubCell"/>
</dbReference>
<evidence type="ECO:0000256" key="8">
    <source>
        <dbReference type="ARBA" id="ARBA00022568"/>
    </source>
</evidence>
<dbReference type="GO" id="GO:0051262">
    <property type="term" value="P:protein tetramerization"/>
    <property type="evidence" value="ECO:0007669"/>
    <property type="project" value="InterPro"/>
</dbReference>
<evidence type="ECO:0000256" key="16">
    <source>
        <dbReference type="ARBA" id="ARBA00022837"/>
    </source>
</evidence>
<dbReference type="InterPro" id="IPR037162">
    <property type="entry name" value="TRPM_tetra_sf"/>
</dbReference>
<dbReference type="Pfam" id="PF25508">
    <property type="entry name" value="TRPM2"/>
    <property type="match status" value="2"/>
</dbReference>
<dbReference type="Pfam" id="PF16519">
    <property type="entry name" value="TRPM_tetra"/>
    <property type="match status" value="1"/>
</dbReference>
<evidence type="ECO:0000256" key="28">
    <source>
        <dbReference type="ARBA" id="ARBA00048679"/>
    </source>
</evidence>
<evidence type="ECO:0000256" key="6">
    <source>
        <dbReference type="ARBA" id="ARBA00022527"/>
    </source>
</evidence>
<evidence type="ECO:0000256" key="15">
    <source>
        <dbReference type="ARBA" id="ARBA00022833"/>
    </source>
</evidence>
<keyword evidence="21" id="KW-0539">Nucleus</keyword>
<comment type="catalytic activity">
    <reaction evidence="25">
        <text>Zn(2+)(in) = Zn(2+)(out)</text>
        <dbReference type="Rhea" id="RHEA:29351"/>
        <dbReference type="ChEBI" id="CHEBI:29105"/>
    </reaction>
</comment>
<dbReference type="FunFam" id="1.20.5.1010:FF:000002">
    <property type="entry name" value="Transient receptor potential cation channel subfamily M member 7"/>
    <property type="match status" value="1"/>
</dbReference>
<keyword evidence="9" id="KW-0107">Calcium channel</keyword>
<keyword evidence="14" id="KW-0418">Kinase</keyword>
<dbReference type="SMART" id="SM00811">
    <property type="entry name" value="Alpha_kinase"/>
    <property type="match status" value="1"/>
</dbReference>
<keyword evidence="18 30" id="KW-1133">Transmembrane helix</keyword>
<evidence type="ECO:0000256" key="12">
    <source>
        <dbReference type="ARBA" id="ARBA00022723"/>
    </source>
</evidence>
<dbReference type="Gene3D" id="3.30.200.20">
    <property type="entry name" value="Phosphorylase Kinase, domain 1"/>
    <property type="match status" value="1"/>
</dbReference>
<keyword evidence="6" id="KW-0723">Serine/threonine-protein kinase</keyword>
<dbReference type="InterPro" id="IPR057366">
    <property type="entry name" value="TRPM-like"/>
</dbReference>
<evidence type="ECO:0000259" key="31">
    <source>
        <dbReference type="PROSITE" id="PS51158"/>
    </source>
</evidence>
<accession>A0A8C4LLL3</accession>
<comment type="similarity">
    <text evidence="23">In the C-terminal section; belongs to the protein kinase superfamily. Alpha-type protein kinase family. ALPK subfamily.</text>
</comment>
<evidence type="ECO:0000256" key="17">
    <source>
        <dbReference type="ARBA" id="ARBA00022840"/>
    </source>
</evidence>
<dbReference type="InterPro" id="IPR004166">
    <property type="entry name" value="a-kinase_dom"/>
</dbReference>
<sequence length="1675" mass="191159">IIKITTLSIQSQKSWIEGVFDKRECNKIIPSSKDPHRCTAGCQVCQNLIRCCCGKLIGDHDGIDYAWNFSAASNNENEEWSVEKHTTKSPTDTFGTINFQDGEHIHHSKYIRTSYDTKLDHLLHLMLKEWKMELPKLVISVHGGIQNFKMPSKLKEIFSQGLVKAAETTGAWIITEGINTGVSKHVGDALKAHSSHSLRKIWTVGIPPWGVIENQRDLIGKDVSRKSFTTEGREHVSDCSRQGVPVVGLVVEGGPNVILAVWETVKDKDPVVVCEGTGRAADLLAFTHKHLADEGTLRPQVKEEIICMIQNTFNFSLKQSKHLFQILMECMVHRDSITIFDPDSEESQDLDLAILTALLKGTNLSASEQLNLAMAWDRVDIAKKHILIYGQHWKPGSLEQAMLDALVMDRVDFVKLLIEYGVNLHRFLTIPRLEELYNTKQGPTNMLLHHLVQDVKQHALLSDYKITLVDIGLVIEYLIGGAYRSSYTRKNFRTLYNNLYRKHKPPLHWRRPSGIRNETAESTLHSQFIRTAQPYKFKEKSIVLPKSRKKSKGPNILDDPEIEGFVYPYNDLLVWAVLMKRQKMAMFFWQHGEEATVKAVIACILYRAMAHEAKESNMVDDASEELKNYSKQFGQLALDVLEKAFKQNERMAMKLLTYELKNWSNSTCLKLAVSGGLRPFVSHTCTQMLLTDMWVGCLKMRKNSWLKIIVSILLPPTILTLEFKSKAEMSHVPQSQDFQGPDEKLDENQHFDLKSGPQSLPWTRKIYEFYSAPIVKFWFYTMAYVAFLMLFTYTVLVEMQPQPSVQEWLVIIYIFTNAVEKVREVCISEPGKFTQKVKVWISEYWNLMETVAIGLFSVGFGLRWGNPPFHTAGRLIYCIDIIFWFSRLLDFFAVNQHAGPYVTMIAKMVTNMFYIVIMMAIVLLSFGVARKAILSPQEPPSWSLARDIVFEPYWMIYGEVYASEIDVCSSDPSCPPGSFLTPFLQAVYLFVQYIIMVNLLIAFFNNVYLDMKSISNKLWKYNRYRYIMTYHEKPWLPPPFILLSHVGLLLRRLCCHQAPNDQEEGDVGLKLYLSKEDLKKLYDFEEQCVEKYFHEKMEGLNCSCEEQIRVTSERVTEMYFQLKEMNEKVSFIKDSLLSLDSQVGHLQDLSALTVDTLKVLSAVDTLQEDEALLTNRKHSTCRKLSHSWNNFLLVPSYLKQVPFSAETDLPLSRQSGKAGTDALATEQVTQSEVPVHLTWQTPVVSAQDSVAEPKEPYEPVAQIPARQDRGEQVIPTLVCTPAPMKVTSLPSQAESMRTGGGYVNLAFSEGDETGVLSIEKKWQTCLASTSNSDCNQRGQGQRQVRGRSLSDDSTRSAQINLFLFAAIERNNLMRLSQTIPFTPIQMFGEEVTVYRLEESSPLNLDKSMSSWSQQGRAAMIQVLSREEMGGGLRRAMRVISTWSEDDVLKPGQVFIVKSFLPEVVQTWHNIFQESTVLHLCLREIQQQRAAQKLIYTFNQVKPQTIPYAPRFLEVFLIYCHSANQWLTIEKYMTGEFRKYNNNNGDEIAPSNTLEELMLAFSHWTYEYTRGELLVLDLQGVGENLTDPSVIKPEDKQSRGMVFGPANLGEDAIRNFIAKHRCNSCCRKLKLPDLTRNDYSPGRINSTFGLEIKVEPAEGPPARKKDSNSSEDLTRL</sequence>
<evidence type="ECO:0000256" key="30">
    <source>
        <dbReference type="SAM" id="Phobius"/>
    </source>
</evidence>
<evidence type="ECO:0000256" key="19">
    <source>
        <dbReference type="ARBA" id="ARBA00023065"/>
    </source>
</evidence>
<dbReference type="EC" id="2.7.11.1" evidence="3"/>
<evidence type="ECO:0000256" key="3">
    <source>
        <dbReference type="ARBA" id="ARBA00012513"/>
    </source>
</evidence>
<keyword evidence="5" id="KW-1003">Cell membrane</keyword>
<evidence type="ECO:0000256" key="26">
    <source>
        <dbReference type="ARBA" id="ARBA00036634"/>
    </source>
</evidence>
<dbReference type="Pfam" id="PF00520">
    <property type="entry name" value="Ion_trans"/>
    <property type="match status" value="1"/>
</dbReference>
<dbReference type="GO" id="GO:0004674">
    <property type="term" value="F:protein serine/threonine kinase activity"/>
    <property type="evidence" value="ECO:0007669"/>
    <property type="project" value="UniProtKB-KW"/>
</dbReference>
<dbReference type="Pfam" id="PF18139">
    <property type="entry name" value="LSDAT_euk"/>
    <property type="match status" value="2"/>
</dbReference>
<evidence type="ECO:0000256" key="27">
    <source>
        <dbReference type="ARBA" id="ARBA00047899"/>
    </source>
</evidence>
<evidence type="ECO:0000256" key="11">
    <source>
        <dbReference type="ARBA" id="ARBA00022692"/>
    </source>
</evidence>
<dbReference type="GO" id="GO:0016324">
    <property type="term" value="C:apical plasma membrane"/>
    <property type="evidence" value="ECO:0007669"/>
    <property type="project" value="TreeGrafter"/>
</dbReference>
<dbReference type="InterPro" id="IPR032415">
    <property type="entry name" value="TRPM_tetra"/>
</dbReference>
<keyword evidence="20 30" id="KW-0472">Membrane</keyword>
<evidence type="ECO:0000313" key="32">
    <source>
        <dbReference type="Ensembl" id="ENSEASP00005011212.1"/>
    </source>
</evidence>
<keyword evidence="19" id="KW-0406">Ion transport</keyword>
<dbReference type="InterPro" id="IPR005821">
    <property type="entry name" value="Ion_trans_dom"/>
</dbReference>
<keyword evidence="7" id="KW-0597">Phosphoprotein</keyword>
<dbReference type="InterPro" id="IPR041491">
    <property type="entry name" value="TRPM_SLOG"/>
</dbReference>
<keyword evidence="15" id="KW-0862">Zinc</keyword>
<feature type="transmembrane region" description="Helical" evidence="30">
    <location>
        <begin position="986"/>
        <end position="1009"/>
    </location>
</feature>
<keyword evidence="13" id="KW-0547">Nucleotide-binding</keyword>
<dbReference type="GO" id="GO:0046872">
    <property type="term" value="F:metal ion binding"/>
    <property type="evidence" value="ECO:0007669"/>
    <property type="project" value="UniProtKB-KW"/>
</dbReference>
<dbReference type="PANTHER" id="PTHR13800">
    <property type="entry name" value="TRANSIENT RECEPTOR POTENTIAL CATION CHANNEL, SUBFAMILY M, MEMBER 6"/>
    <property type="match status" value="1"/>
</dbReference>
<dbReference type="SUPFAM" id="SSF56112">
    <property type="entry name" value="Protein kinase-like (PK-like)"/>
    <property type="match status" value="1"/>
</dbReference>
<feature type="transmembrane region" description="Helical" evidence="30">
    <location>
        <begin position="777"/>
        <end position="796"/>
    </location>
</feature>
<evidence type="ECO:0000256" key="9">
    <source>
        <dbReference type="ARBA" id="ARBA00022673"/>
    </source>
</evidence>
<dbReference type="InterPro" id="IPR029597">
    <property type="entry name" value="TRPM6_a-kinase_dom"/>
</dbReference>
<evidence type="ECO:0000256" key="23">
    <source>
        <dbReference type="ARBA" id="ARBA00025760"/>
    </source>
</evidence>
<feature type="compositionally biased region" description="Low complexity" evidence="29">
    <location>
        <begin position="1336"/>
        <end position="1347"/>
    </location>
</feature>
<evidence type="ECO:0000256" key="7">
    <source>
        <dbReference type="ARBA" id="ARBA00022553"/>
    </source>
</evidence>
<dbReference type="FunFam" id="3.30.200.20:FF:000129">
    <property type="entry name" value="Transient receptor potential cation channel, subfamily M, member 7"/>
    <property type="match status" value="1"/>
</dbReference>
<keyword evidence="17" id="KW-0067">ATP-binding</keyword>
<comment type="catalytic activity">
    <reaction evidence="26">
        <text>Ca(2+)(in) = Ca(2+)(out)</text>
        <dbReference type="Rhea" id="RHEA:29671"/>
        <dbReference type="ChEBI" id="CHEBI:29108"/>
    </reaction>
</comment>
<comment type="catalytic activity">
    <reaction evidence="24">
        <text>Mg(2+)(in) = Mg(2+)(out)</text>
        <dbReference type="Rhea" id="RHEA:29827"/>
        <dbReference type="ChEBI" id="CHEBI:18420"/>
    </reaction>
</comment>
<keyword evidence="16" id="KW-0106">Calcium</keyword>
<evidence type="ECO:0000256" key="20">
    <source>
        <dbReference type="ARBA" id="ARBA00023136"/>
    </source>
</evidence>
<proteinExistence type="inferred from homology"/>
<dbReference type="Pfam" id="PF02816">
    <property type="entry name" value="Alpha_kinase"/>
    <property type="match status" value="1"/>
</dbReference>
<evidence type="ECO:0000256" key="10">
    <source>
        <dbReference type="ARBA" id="ARBA00022679"/>
    </source>
</evidence>
<comment type="catalytic activity">
    <reaction evidence="27">
        <text>L-threonyl-[protein] + ATP = O-phospho-L-threonyl-[protein] + ADP + H(+)</text>
        <dbReference type="Rhea" id="RHEA:46608"/>
        <dbReference type="Rhea" id="RHEA-COMP:11060"/>
        <dbReference type="Rhea" id="RHEA-COMP:11605"/>
        <dbReference type="ChEBI" id="CHEBI:15378"/>
        <dbReference type="ChEBI" id="CHEBI:30013"/>
        <dbReference type="ChEBI" id="CHEBI:30616"/>
        <dbReference type="ChEBI" id="CHEBI:61977"/>
        <dbReference type="ChEBI" id="CHEBI:456216"/>
        <dbReference type="EC" id="2.7.11.1"/>
    </reaction>
</comment>